<reference evidence="2" key="1">
    <citation type="submission" date="2023-10" db="EMBL/GenBank/DDBJ databases">
        <title>Genome assembly of Pristionchus species.</title>
        <authorList>
            <person name="Yoshida K."/>
            <person name="Sommer R.J."/>
        </authorList>
    </citation>
    <scope>NUCLEOTIDE SEQUENCE</scope>
    <source>
        <strain evidence="2">RS5133</strain>
    </source>
</reference>
<evidence type="ECO:0000313" key="3">
    <source>
        <dbReference type="Proteomes" id="UP001432322"/>
    </source>
</evidence>
<dbReference type="AlphaFoldDB" id="A0AAV5VXV5"/>
<evidence type="ECO:0008006" key="4">
    <source>
        <dbReference type="Google" id="ProtNLM"/>
    </source>
</evidence>
<name>A0AAV5VXV5_9BILA</name>
<sequence length="442" mass="49393">SSNSSDSEVSERDGGEAPQVEAEQLGSGNDSDSAPSHRFLSPQPREAEGLSSTICFFKEGSPVKRRVMSSSDDDDDEERNPADFYYLKENLFGDDSSDGEGHQRGSARGDYPYSQEIDKKGEDRRERGEDDEELPEDYEDLPPTIIDGEGVAVNMDMASHNPVFVRLPNFLSVAKRPFDPAYYEEDDDDDALDAEGRNRLKLKVENTIRWRSTINEEGEEMKESNAKMVKWSDGTMSMYLGNEIFDVQHLDVNDYNHLYIRQGQGLVGQAVFNTKINLRPHSTESVTHKKMTMTMAEKTRKSGQVKMISSVGKNPDSEKQDLVRKEEEALRAAIRRDTAQGKSRMKGRYSGLSSSFLEGRDDASDDESPGAIKRAYTKGGRGGDGGKYEGRPLIGASDSEDSDGERRLNDAQRDSDADSDESDLRQKKQQKKQIVTSDEESD</sequence>
<feature type="non-terminal residue" evidence="2">
    <location>
        <position position="1"/>
    </location>
</feature>
<feature type="compositionally biased region" description="Basic and acidic residues" evidence="1">
    <location>
        <begin position="315"/>
        <end position="339"/>
    </location>
</feature>
<dbReference type="PANTHER" id="PTHR23146">
    <property type="entry name" value="LEO1 PROTEIN"/>
    <property type="match status" value="1"/>
</dbReference>
<evidence type="ECO:0000313" key="2">
    <source>
        <dbReference type="EMBL" id="GMT24386.1"/>
    </source>
</evidence>
<feature type="region of interest" description="Disordered" evidence="1">
    <location>
        <begin position="1"/>
        <end position="143"/>
    </location>
</feature>
<dbReference type="GO" id="GO:0016593">
    <property type="term" value="C:Cdc73/Paf1 complex"/>
    <property type="evidence" value="ECO:0007669"/>
    <property type="project" value="InterPro"/>
</dbReference>
<keyword evidence="3" id="KW-1185">Reference proteome</keyword>
<dbReference type="GO" id="GO:1990269">
    <property type="term" value="F:RNA polymerase II C-terminal domain phosphoserine binding"/>
    <property type="evidence" value="ECO:0007669"/>
    <property type="project" value="TreeGrafter"/>
</dbReference>
<organism evidence="2 3">
    <name type="scientific">Pristionchus fissidentatus</name>
    <dbReference type="NCBI Taxonomy" id="1538716"/>
    <lineage>
        <taxon>Eukaryota</taxon>
        <taxon>Metazoa</taxon>
        <taxon>Ecdysozoa</taxon>
        <taxon>Nematoda</taxon>
        <taxon>Chromadorea</taxon>
        <taxon>Rhabditida</taxon>
        <taxon>Rhabditina</taxon>
        <taxon>Diplogasteromorpha</taxon>
        <taxon>Diplogasteroidea</taxon>
        <taxon>Neodiplogasteridae</taxon>
        <taxon>Pristionchus</taxon>
    </lineage>
</organism>
<gene>
    <name evidence="2" type="ORF">PFISCL1PPCAC_15683</name>
</gene>
<proteinExistence type="predicted"/>
<dbReference type="GO" id="GO:0032968">
    <property type="term" value="P:positive regulation of transcription elongation by RNA polymerase II"/>
    <property type="evidence" value="ECO:0007669"/>
    <property type="project" value="TreeGrafter"/>
</dbReference>
<protein>
    <recommendedName>
        <fullName evidence="4">RNA polymerase-associated protein LEO1</fullName>
    </recommendedName>
</protein>
<accession>A0AAV5VXV5</accession>
<evidence type="ECO:0000256" key="1">
    <source>
        <dbReference type="SAM" id="MobiDB-lite"/>
    </source>
</evidence>
<feature type="compositionally biased region" description="Basic and acidic residues" evidence="1">
    <location>
        <begin position="116"/>
        <end position="128"/>
    </location>
</feature>
<dbReference type="InterPro" id="IPR007149">
    <property type="entry name" value="Leo1"/>
</dbReference>
<feature type="region of interest" description="Disordered" evidence="1">
    <location>
        <begin position="299"/>
        <end position="442"/>
    </location>
</feature>
<feature type="compositionally biased region" description="Acidic residues" evidence="1">
    <location>
        <begin position="129"/>
        <end position="140"/>
    </location>
</feature>
<dbReference type="Proteomes" id="UP001432322">
    <property type="component" value="Unassembled WGS sequence"/>
</dbReference>
<dbReference type="GO" id="GO:0006368">
    <property type="term" value="P:transcription elongation by RNA polymerase II"/>
    <property type="evidence" value="ECO:0007669"/>
    <property type="project" value="InterPro"/>
</dbReference>
<comment type="caution">
    <text evidence="2">The sequence shown here is derived from an EMBL/GenBank/DDBJ whole genome shotgun (WGS) entry which is preliminary data.</text>
</comment>
<dbReference type="EMBL" id="BTSY01000004">
    <property type="protein sequence ID" value="GMT24386.1"/>
    <property type="molecule type" value="Genomic_DNA"/>
</dbReference>
<feature type="compositionally biased region" description="Basic and acidic residues" evidence="1">
    <location>
        <begin position="404"/>
        <end position="426"/>
    </location>
</feature>
<dbReference type="PANTHER" id="PTHR23146:SF0">
    <property type="entry name" value="RNA POLYMERASE-ASSOCIATED PROTEIN LEO1"/>
    <property type="match status" value="1"/>
</dbReference>
<dbReference type="Pfam" id="PF04004">
    <property type="entry name" value="Leo1"/>
    <property type="match status" value="1"/>
</dbReference>